<comment type="caution">
    <text evidence="7">The sequence shown here is derived from an EMBL/GenBank/DDBJ whole genome shotgun (WGS) entry which is preliminary data.</text>
</comment>
<organism evidence="7 8">
    <name type="scientific">Diplocarpon coronariae</name>
    <dbReference type="NCBI Taxonomy" id="2795749"/>
    <lineage>
        <taxon>Eukaryota</taxon>
        <taxon>Fungi</taxon>
        <taxon>Dikarya</taxon>
        <taxon>Ascomycota</taxon>
        <taxon>Pezizomycotina</taxon>
        <taxon>Leotiomycetes</taxon>
        <taxon>Helotiales</taxon>
        <taxon>Drepanopezizaceae</taxon>
        <taxon>Diplocarpon</taxon>
    </lineage>
</organism>
<dbReference type="EMBL" id="MZNU01000336">
    <property type="protein sequence ID" value="OWP00039.1"/>
    <property type="molecule type" value="Genomic_DNA"/>
</dbReference>
<proteinExistence type="predicted"/>
<dbReference type="Proteomes" id="UP000242519">
    <property type="component" value="Unassembled WGS sequence"/>
</dbReference>
<dbReference type="SUPFAM" id="SSF144083">
    <property type="entry name" value="Magnesium transport protein CorA, transmembrane region"/>
    <property type="match status" value="1"/>
</dbReference>
<gene>
    <name evidence="7" type="ORF">B2J93_8610</name>
</gene>
<sequence length="501" mass="55732">MSQPAAASEMPSFDHWKEYPTNLDREQYHLDLSELRARLASDANRLFVSDSDSRPQLLSLNHATPGAYAIKPESFTSAERLDLDLASISLRRDLRVFYLVQAFSWSRLLVSEDHCRKLLTYLKVHPAFLDILHTSGEKIGPVEESFAAQFARISPPPPLPPSPGRPRAAHRGYELGYNIKYVERHGRKLADPFSLRETGVYQKWDAPSAEGDWIFMQPSASMKSLLEAHFPQTAPSDAPYLFQLHAAILAKASSSWRPYINHLEDAFSKIVDRGFYTNVRGPAHDGDIDADFSDIRRLQILTDKLQRLSHVLHMNTQVGLAVQDFARRLRAAWAGAPPAGGGGGGGGAAAGEEAAAAARFEDFDASVEMFLFQHRAHRARIDSILQRADGISGLVRTILNFRDVESNQRIVQSLRDATLQGVMQNRKLERLSRSSAQDTKSMMIIALITTIFLPATFVATFFGSNFFGFQRKGDGGGDGELQVAANVWIYVVVTFVLLVFT</sequence>
<dbReference type="Pfam" id="PF01544">
    <property type="entry name" value="CorA"/>
    <property type="match status" value="1"/>
</dbReference>
<dbReference type="AlphaFoldDB" id="A0A218YW28"/>
<dbReference type="GO" id="GO:0046873">
    <property type="term" value="F:metal ion transmembrane transporter activity"/>
    <property type="evidence" value="ECO:0007669"/>
    <property type="project" value="InterPro"/>
</dbReference>
<keyword evidence="2 5" id="KW-0812">Transmembrane</keyword>
<evidence type="ECO:0000313" key="8">
    <source>
        <dbReference type="Proteomes" id="UP000242519"/>
    </source>
</evidence>
<accession>A0A218YW28</accession>
<feature type="transmembrane region" description="Helical" evidence="5">
    <location>
        <begin position="442"/>
        <end position="463"/>
    </location>
</feature>
<reference evidence="7 8" key="1">
    <citation type="submission" date="2017-04" db="EMBL/GenBank/DDBJ databases">
        <title>Draft genome sequence of Marssonina coronaria NL1: causal agent of apple blotch.</title>
        <authorList>
            <person name="Cheng Q."/>
        </authorList>
    </citation>
    <scope>NUCLEOTIDE SEQUENCE [LARGE SCALE GENOMIC DNA]</scope>
    <source>
        <strain evidence="7 8">NL1</strain>
    </source>
</reference>
<evidence type="ECO:0000313" key="7">
    <source>
        <dbReference type="EMBL" id="OWP00039.1"/>
    </source>
</evidence>
<dbReference type="Gene3D" id="1.20.58.340">
    <property type="entry name" value="Magnesium transport protein CorA, transmembrane region"/>
    <property type="match status" value="1"/>
</dbReference>
<evidence type="ECO:0000256" key="3">
    <source>
        <dbReference type="ARBA" id="ARBA00022989"/>
    </source>
</evidence>
<keyword evidence="3 5" id="KW-1133">Transmembrane helix</keyword>
<dbReference type="Pfam" id="PF26616">
    <property type="entry name" value="CorA-like"/>
    <property type="match status" value="1"/>
</dbReference>
<feature type="domain" description="CorA-like transporter" evidence="6">
    <location>
        <begin position="12"/>
        <end position="272"/>
    </location>
</feature>
<evidence type="ECO:0000256" key="4">
    <source>
        <dbReference type="ARBA" id="ARBA00023136"/>
    </source>
</evidence>
<name>A0A218YW28_9HELO</name>
<dbReference type="InParanoid" id="A0A218YW28"/>
<evidence type="ECO:0000259" key="6">
    <source>
        <dbReference type="Pfam" id="PF26616"/>
    </source>
</evidence>
<evidence type="ECO:0000256" key="1">
    <source>
        <dbReference type="ARBA" id="ARBA00004141"/>
    </source>
</evidence>
<evidence type="ECO:0000256" key="5">
    <source>
        <dbReference type="SAM" id="Phobius"/>
    </source>
</evidence>
<dbReference type="InterPro" id="IPR045863">
    <property type="entry name" value="CorA_TM1_TM2"/>
</dbReference>
<evidence type="ECO:0000256" key="2">
    <source>
        <dbReference type="ARBA" id="ARBA00022692"/>
    </source>
</evidence>
<protein>
    <recommendedName>
        <fullName evidence="6">CorA-like transporter domain-containing protein</fullName>
    </recommendedName>
</protein>
<keyword evidence="4 5" id="KW-0472">Membrane</keyword>
<keyword evidence="8" id="KW-1185">Reference proteome</keyword>
<dbReference type="STRING" id="503106.A0A218YW28"/>
<comment type="subcellular location">
    <subcellularLocation>
        <location evidence="1">Membrane</location>
        <topology evidence="1">Multi-pass membrane protein</topology>
    </subcellularLocation>
</comment>
<feature type="transmembrane region" description="Helical" evidence="5">
    <location>
        <begin position="483"/>
        <end position="500"/>
    </location>
</feature>
<dbReference type="OrthoDB" id="5396681at2759"/>
<dbReference type="GO" id="GO:0016020">
    <property type="term" value="C:membrane"/>
    <property type="evidence" value="ECO:0007669"/>
    <property type="project" value="UniProtKB-SubCell"/>
</dbReference>
<dbReference type="InterPro" id="IPR002523">
    <property type="entry name" value="MgTranspt_CorA/ZnTranspt_ZntB"/>
</dbReference>
<dbReference type="InterPro" id="IPR058257">
    <property type="entry name" value="CorA-like_dom"/>
</dbReference>